<accession>A0A8J2P746</accession>
<evidence type="ECO:0000313" key="4">
    <source>
        <dbReference type="Proteomes" id="UP000708208"/>
    </source>
</evidence>
<dbReference type="InterPro" id="IPR005123">
    <property type="entry name" value="Oxoglu/Fe-dep_dioxygenase_dom"/>
</dbReference>
<gene>
    <name evidence="3" type="ORF">AFUS01_LOCUS17196</name>
</gene>
<dbReference type="AlphaFoldDB" id="A0A8J2P746"/>
<reference evidence="3" key="1">
    <citation type="submission" date="2021-06" db="EMBL/GenBank/DDBJ databases">
        <authorList>
            <person name="Hodson N. C."/>
            <person name="Mongue J. A."/>
            <person name="Jaron S. K."/>
        </authorList>
    </citation>
    <scope>NUCLEOTIDE SEQUENCE</scope>
</reference>
<organism evidence="3 4">
    <name type="scientific">Allacma fusca</name>
    <dbReference type="NCBI Taxonomy" id="39272"/>
    <lineage>
        <taxon>Eukaryota</taxon>
        <taxon>Metazoa</taxon>
        <taxon>Ecdysozoa</taxon>
        <taxon>Arthropoda</taxon>
        <taxon>Hexapoda</taxon>
        <taxon>Collembola</taxon>
        <taxon>Symphypleona</taxon>
        <taxon>Sminthuridae</taxon>
        <taxon>Allacma</taxon>
    </lineage>
</organism>
<comment type="caution">
    <text evidence="3">The sequence shown here is derived from an EMBL/GenBank/DDBJ whole genome shotgun (WGS) entry which is preliminary data.</text>
</comment>
<dbReference type="InterPro" id="IPR050231">
    <property type="entry name" value="Iron_ascorbate_oxido_reductase"/>
</dbReference>
<dbReference type="Pfam" id="PF14226">
    <property type="entry name" value="DIOX_N"/>
    <property type="match status" value="1"/>
</dbReference>
<dbReference type="PROSITE" id="PS51471">
    <property type="entry name" value="FE2OG_OXY"/>
    <property type="match status" value="1"/>
</dbReference>
<sequence>MSKIPTIDLSRLHESESDWGDLVQDFRNTMPEMGVVYLLNHGIDLELLDRVLKTSEGNLFNLPKEVKKAYAKTNALKDFSGFTGRGEEILNDDPATTYEVKECYDVNVATPKFPAEAPEFTSSAQELLEAFEDLKTKVFKLLAKALEVDEDFILNSSTYLEGSGSPNFTLFRVLKYPKVPDVRDVPKGAIRCAEHCDWDVLTFLYQDSTGGLQVKTKEGEWIDAEPVPNSILLNAGEILEVWTRGYIPAVKHKVLLTEEETLSKKDRYSLAFFTFPDDSFVMEPMAKTAMITNDYEYISITVGEHVAAHVANSRAYA</sequence>
<dbReference type="InterPro" id="IPR026992">
    <property type="entry name" value="DIOX_N"/>
</dbReference>
<dbReference type="Proteomes" id="UP000708208">
    <property type="component" value="Unassembled WGS sequence"/>
</dbReference>
<evidence type="ECO:0000256" key="1">
    <source>
        <dbReference type="RuleBase" id="RU003682"/>
    </source>
</evidence>
<dbReference type="GO" id="GO:0016491">
    <property type="term" value="F:oxidoreductase activity"/>
    <property type="evidence" value="ECO:0007669"/>
    <property type="project" value="UniProtKB-KW"/>
</dbReference>
<dbReference type="GO" id="GO:0046872">
    <property type="term" value="F:metal ion binding"/>
    <property type="evidence" value="ECO:0007669"/>
    <property type="project" value="UniProtKB-KW"/>
</dbReference>
<feature type="domain" description="Fe2OG dioxygenase" evidence="2">
    <location>
        <begin position="165"/>
        <end position="276"/>
    </location>
</feature>
<proteinExistence type="inferred from homology"/>
<protein>
    <recommendedName>
        <fullName evidence="2">Fe2OG dioxygenase domain-containing protein</fullName>
    </recommendedName>
</protein>
<dbReference type="PANTHER" id="PTHR47990">
    <property type="entry name" value="2-OXOGLUTARATE (2OG) AND FE(II)-DEPENDENT OXYGENASE SUPERFAMILY PROTEIN-RELATED"/>
    <property type="match status" value="1"/>
</dbReference>
<comment type="similarity">
    <text evidence="1">Belongs to the iron/ascorbate-dependent oxidoreductase family.</text>
</comment>
<keyword evidence="4" id="KW-1185">Reference proteome</keyword>
<evidence type="ECO:0000313" key="3">
    <source>
        <dbReference type="EMBL" id="CAG7728417.1"/>
    </source>
</evidence>
<dbReference type="EMBL" id="CAJVCH010163093">
    <property type="protein sequence ID" value="CAG7728417.1"/>
    <property type="molecule type" value="Genomic_DNA"/>
</dbReference>
<keyword evidence="1" id="KW-0479">Metal-binding</keyword>
<evidence type="ECO:0000259" key="2">
    <source>
        <dbReference type="PROSITE" id="PS51471"/>
    </source>
</evidence>
<keyword evidence="1" id="KW-0408">Iron</keyword>
<dbReference type="Pfam" id="PF03171">
    <property type="entry name" value="2OG-FeII_Oxy"/>
    <property type="match status" value="1"/>
</dbReference>
<keyword evidence="1" id="KW-0560">Oxidoreductase</keyword>
<dbReference type="OrthoDB" id="288590at2759"/>
<name>A0A8J2P746_9HEXA</name>
<dbReference type="InterPro" id="IPR044861">
    <property type="entry name" value="IPNS-like_FE2OG_OXY"/>
</dbReference>